<dbReference type="RefSeq" id="WP_020374166.1">
    <property type="nucleotide sequence ID" value="NZ_FWWY01000002.1"/>
</dbReference>
<evidence type="ECO:0000313" key="2">
    <source>
        <dbReference type="Proteomes" id="UP000192660"/>
    </source>
</evidence>
<dbReference type="Proteomes" id="UP000192660">
    <property type="component" value="Unassembled WGS sequence"/>
</dbReference>
<organism evidence="1 2">
    <name type="scientific">Sulfobacillus thermosulfidooxidans (strain DSM 9293 / VKM B-1269 / AT-1)</name>
    <dbReference type="NCBI Taxonomy" id="929705"/>
    <lineage>
        <taxon>Bacteria</taxon>
        <taxon>Bacillati</taxon>
        <taxon>Bacillota</taxon>
        <taxon>Clostridia</taxon>
        <taxon>Eubacteriales</taxon>
        <taxon>Clostridiales Family XVII. Incertae Sedis</taxon>
        <taxon>Sulfobacillus</taxon>
    </lineage>
</organism>
<dbReference type="EMBL" id="FWWY01000002">
    <property type="protein sequence ID" value="SMC07944.1"/>
    <property type="molecule type" value="Genomic_DNA"/>
</dbReference>
<gene>
    <name evidence="1" type="ORF">SAMN00768000_3542</name>
</gene>
<name>A0A1W1WNP6_SULTA</name>
<evidence type="ECO:0008006" key="3">
    <source>
        <dbReference type="Google" id="ProtNLM"/>
    </source>
</evidence>
<reference evidence="2" key="1">
    <citation type="submission" date="2017-04" db="EMBL/GenBank/DDBJ databases">
        <authorList>
            <person name="Varghese N."/>
            <person name="Submissions S."/>
        </authorList>
    </citation>
    <scope>NUCLEOTIDE SEQUENCE [LARGE SCALE GENOMIC DNA]</scope>
    <source>
        <strain evidence="2">DSM 9293</strain>
    </source>
</reference>
<protein>
    <recommendedName>
        <fullName evidence="3">DUF1874 domain-containing protein</fullName>
    </recommendedName>
</protein>
<dbReference type="AlphaFoldDB" id="A0A1W1WNP6"/>
<dbReference type="Gene3D" id="3.40.50.11170">
    <property type="entry name" value="Uncharacterised protein PF08960, DUF1874"/>
    <property type="match status" value="1"/>
</dbReference>
<dbReference type="InterPro" id="IPR015055">
    <property type="entry name" value="STIV_B116-like"/>
</dbReference>
<proteinExistence type="predicted"/>
<sequence>MTYLLNAFSLNMLAHFPVSLHIDAIPLETARELLTRPVIESAVGHAETAAIFSQLLGIPVPVQRRTVTLQSGDLAIIGQYRGPRLPEGATTLPADATIAWYRVTIL</sequence>
<dbReference type="Pfam" id="PF08960">
    <property type="entry name" value="STIV_B116-like"/>
    <property type="match status" value="1"/>
</dbReference>
<dbReference type="InterPro" id="IPR037236">
    <property type="entry name" value="STIV_B116-like_sf"/>
</dbReference>
<evidence type="ECO:0000313" key="1">
    <source>
        <dbReference type="EMBL" id="SMC07944.1"/>
    </source>
</evidence>
<accession>A0A1W1WNP6</accession>
<keyword evidence="2" id="KW-1185">Reference proteome</keyword>
<dbReference type="SUPFAM" id="SSF143602">
    <property type="entry name" value="STIV B116-like"/>
    <property type="match status" value="1"/>
</dbReference>